<feature type="non-terminal residue" evidence="1">
    <location>
        <position position="85"/>
    </location>
</feature>
<dbReference type="EMBL" id="HAEG01012759">
    <property type="protein sequence ID" value="SBR93173.1"/>
    <property type="molecule type" value="Transcribed_RNA"/>
</dbReference>
<gene>
    <name evidence="1" type="primary">SI:CH211-163B2.4</name>
</gene>
<reference evidence="1" key="2">
    <citation type="submission" date="2016-06" db="EMBL/GenBank/DDBJ databases">
        <title>The genome of a short-lived fish provides insights into sex chromosome evolution and the genetic control of aging.</title>
        <authorList>
            <person name="Reichwald K."/>
            <person name="Felder M."/>
            <person name="Petzold A."/>
            <person name="Koch P."/>
            <person name="Groth M."/>
            <person name="Platzer M."/>
        </authorList>
    </citation>
    <scope>NUCLEOTIDE SEQUENCE</scope>
    <source>
        <tissue evidence="1">Brain</tissue>
    </source>
</reference>
<name>A0A1A8QIK6_9TELE</name>
<accession>A0A1A8QIK6</accession>
<sequence>YPPHIPVENEVGVYSYYPNERCQRYLNTRKQGARVKEAPCQRLHQPFGGEEWIEQSSPLTEIFNEYPHFLDMPSQLDIEFGIKHC</sequence>
<feature type="non-terminal residue" evidence="1">
    <location>
        <position position="1"/>
    </location>
</feature>
<protein>
    <submittedName>
        <fullName evidence="1">Si:ch211-163b2.4</fullName>
    </submittedName>
</protein>
<dbReference type="AlphaFoldDB" id="A0A1A8QIK6"/>
<reference evidence="1" key="1">
    <citation type="submission" date="2016-05" db="EMBL/GenBank/DDBJ databases">
        <authorList>
            <person name="Lavstsen T."/>
            <person name="Jespersen J.S."/>
        </authorList>
    </citation>
    <scope>NUCLEOTIDE SEQUENCE</scope>
    <source>
        <tissue evidence="1">Brain</tissue>
    </source>
</reference>
<evidence type="ECO:0000313" key="1">
    <source>
        <dbReference type="EMBL" id="SBR93173.1"/>
    </source>
</evidence>
<organism evidence="1">
    <name type="scientific">Nothobranchius pienaari</name>
    <dbReference type="NCBI Taxonomy" id="704102"/>
    <lineage>
        <taxon>Eukaryota</taxon>
        <taxon>Metazoa</taxon>
        <taxon>Chordata</taxon>
        <taxon>Craniata</taxon>
        <taxon>Vertebrata</taxon>
        <taxon>Euteleostomi</taxon>
        <taxon>Actinopterygii</taxon>
        <taxon>Neopterygii</taxon>
        <taxon>Teleostei</taxon>
        <taxon>Neoteleostei</taxon>
        <taxon>Acanthomorphata</taxon>
        <taxon>Ovalentaria</taxon>
        <taxon>Atherinomorphae</taxon>
        <taxon>Cyprinodontiformes</taxon>
        <taxon>Nothobranchiidae</taxon>
        <taxon>Nothobranchius</taxon>
    </lineage>
</organism>
<proteinExistence type="predicted"/>